<feature type="compositionally biased region" description="Polar residues" evidence="1">
    <location>
        <begin position="1309"/>
        <end position="1320"/>
    </location>
</feature>
<evidence type="ECO:0000256" key="1">
    <source>
        <dbReference type="SAM" id="MobiDB-lite"/>
    </source>
</evidence>
<comment type="caution">
    <text evidence="2">The sequence shown here is derived from an EMBL/GenBank/DDBJ whole genome shotgun (WGS) entry which is preliminary data.</text>
</comment>
<reference evidence="2 3" key="1">
    <citation type="journal article" date="2019" name="Sci. Rep.">
        <title>Orb-weaving spider Araneus ventricosus genome elucidates the spidroin gene catalogue.</title>
        <authorList>
            <person name="Kono N."/>
            <person name="Nakamura H."/>
            <person name="Ohtoshi R."/>
            <person name="Moran D.A.P."/>
            <person name="Shinohara A."/>
            <person name="Yoshida Y."/>
            <person name="Fujiwara M."/>
            <person name="Mori M."/>
            <person name="Tomita M."/>
            <person name="Arakawa K."/>
        </authorList>
    </citation>
    <scope>NUCLEOTIDE SEQUENCE [LARGE SCALE GENOMIC DNA]</scope>
</reference>
<feature type="compositionally biased region" description="Basic residues" evidence="1">
    <location>
        <begin position="90"/>
        <end position="103"/>
    </location>
</feature>
<evidence type="ECO:0000313" key="3">
    <source>
        <dbReference type="Proteomes" id="UP000499080"/>
    </source>
</evidence>
<organism evidence="2 3">
    <name type="scientific">Araneus ventricosus</name>
    <name type="common">Orbweaver spider</name>
    <name type="synonym">Epeira ventricosa</name>
    <dbReference type="NCBI Taxonomy" id="182803"/>
    <lineage>
        <taxon>Eukaryota</taxon>
        <taxon>Metazoa</taxon>
        <taxon>Ecdysozoa</taxon>
        <taxon>Arthropoda</taxon>
        <taxon>Chelicerata</taxon>
        <taxon>Arachnida</taxon>
        <taxon>Araneae</taxon>
        <taxon>Araneomorphae</taxon>
        <taxon>Entelegynae</taxon>
        <taxon>Araneoidea</taxon>
        <taxon>Araneidae</taxon>
        <taxon>Araneus</taxon>
    </lineage>
</organism>
<gene>
    <name evidence="2" type="ORF">AVEN_263158_1</name>
</gene>
<protein>
    <submittedName>
        <fullName evidence="2">Uncharacterized protein</fullName>
    </submittedName>
</protein>
<feature type="region of interest" description="Disordered" evidence="1">
    <location>
        <begin position="83"/>
        <end position="104"/>
    </location>
</feature>
<name>A0A4Y2FAJ9_ARAVE</name>
<dbReference type="EMBL" id="BGPR01000841">
    <property type="protein sequence ID" value="GBM37486.1"/>
    <property type="molecule type" value="Genomic_DNA"/>
</dbReference>
<dbReference type="Proteomes" id="UP000499080">
    <property type="component" value="Unassembled WGS sequence"/>
</dbReference>
<proteinExistence type="predicted"/>
<feature type="compositionally biased region" description="Basic and acidic residues" evidence="1">
    <location>
        <begin position="1282"/>
        <end position="1295"/>
    </location>
</feature>
<evidence type="ECO:0000313" key="2">
    <source>
        <dbReference type="EMBL" id="GBM37486.1"/>
    </source>
</evidence>
<accession>A0A4Y2FAJ9</accession>
<dbReference type="OrthoDB" id="6432083at2759"/>
<feature type="region of interest" description="Disordered" evidence="1">
    <location>
        <begin position="1282"/>
        <end position="1326"/>
    </location>
</feature>
<keyword evidence="3" id="KW-1185">Reference proteome</keyword>
<sequence>MNFSGVDRKEVFFFFEEILRSYKQPVYYENLRGHVAKASVNVRKYVLTKCKGDNFLEYFKRRKNYFNVEDGKISLKEEFGNEQLGNSHSNKSKKKNSKGKFVRRSTSFSHSSYVSALKGSDSNKNGEKEYETIAITYFRNRLIRKKKERLWAIEVNDLPKKVKRHLQLYYRNKVKSFLSDYPDKFVIDSDDETVSLAHVSESTNTADSSSADQVSSTNFNQNSANIAVDSEIKKATEYLECVVFFIDILKKLNQPFPLEKLGGYFSQARKEIKDHVKINYRGFKYFFDDAPLIFLKNASEEISLSKEYRKLIKAAENLIKDAKNGLTLPPEMPLKSRINHIFQPQISSWRSSSMLEETDSNNEVLPFEDMANAHEDIIEEMLKFHCSNRRESEISHESTDDFFDNYLMRSTSRESSISLSSRSTRSISVEHSQVEDCSVLKYMEKFGSNTVQGFNEIMENIFLRCIFRVELFCLEFMESEFNYIQNYENKAVEYFMEILDSPSTKLWRLTSLQGSIGNNREIAHFMNKLYKGEKFVSFFEKHPQFEVDPPFVKIALSDKTNCTEDSASFSNEKNVMKDLKDLYELCDFKILLKETYAYLYDVCEFCKGKDEVKVDRLSGILPRFPSCLNMIKSSKGQSLSEKIEHFLRETMIFQFPKKGSIFFPYEIFYKRCQILFAWFEKMGCCDPSLEFVSFSDFLTINVYSRSASNNNRENSNSCINLEECYQNVVDMIEEEIECRSELSYYELPKIIPENILFSLTNGNYYSRPLISALLESGNFRMKDGKISLQKTSEDYNLIPSDNKDNEPTINLSELENHISEEISNGLYIQQNISDNNLVNSSCSPSVNSKDISNHSKAEFCSNQSSKILQTTEYCETKETDSNIVELKSNLSFKGDKMSIDLPLISHGQNENFNSVNENHTSETLKESFLQEESERHMNVLNMEENLFSLTDPENFNPTEETMVCTKTSESVLSSKTSDLVGKESEYVDESSNKYYRCEDEVNSKTDSPLYNSDVLEELSVPFLLPPSESCEFEECPKENQSVSSVSDSTNFLTSKDLSEQGNEFVNDQLLLSHDLSLNTNYIAPLKEKCDISVPSKIKSLDKDSLTKHNTEFEVVSKNGAESNIKVSKVEQNIFLISEDKKSSKFGIALLSKQNSNDSVDVKTEMAKEQQLDNTELPNKDTIIMVFEQSTDKNRNLDNCKASEQIEESFQNDVPQVSDFSDTKAPTRISVPVQDFKKIQKSKEVQVASKNTNISTKHSFTFTPEELFDTSLLKLYLNSENVSEERNPASMTRHDEESVEETAAKEVPFGSSSPMLTSSHNGKSEIDISRTSSCNDLSSEYPMQPISAKVVLLTNSSCIALSDVKKCKKSIYFLKYAFTCDHQDDCSECFSALQIGDEVSCFVPLTEISQKIWIAFMVTKDNSDNLSEFGIFDKLKRNAKAICEGSTKSLSISAQIKSSSHHFGCQTEFPKCDNYSQTDLNGVVDLYKATKETSCQKSLVSVKSVFVQTENSTMTCRQTGFGNAEIPLSRKCAESLTYLNGDFEKDAVSENATCQDSWHREITRLTKNVSCQTFSTGQIMMLKHHPM</sequence>